<dbReference type="GeneID" id="111308477"/>
<accession>A0A6P6ACK2</accession>
<dbReference type="PANTHER" id="PTHR13445">
    <property type="entry name" value="TUMOR SUPPRESSING SUBTRANSFERABLE CANDIDATE 4 TSSC4"/>
    <property type="match status" value="1"/>
</dbReference>
<organism evidence="2 3">
    <name type="scientific">Durio zibethinus</name>
    <name type="common">Durian</name>
    <dbReference type="NCBI Taxonomy" id="66656"/>
    <lineage>
        <taxon>Eukaryota</taxon>
        <taxon>Viridiplantae</taxon>
        <taxon>Streptophyta</taxon>
        <taxon>Embryophyta</taxon>
        <taxon>Tracheophyta</taxon>
        <taxon>Spermatophyta</taxon>
        <taxon>Magnoliopsida</taxon>
        <taxon>eudicotyledons</taxon>
        <taxon>Gunneridae</taxon>
        <taxon>Pentapetalae</taxon>
        <taxon>rosids</taxon>
        <taxon>malvids</taxon>
        <taxon>Malvales</taxon>
        <taxon>Malvaceae</taxon>
        <taxon>Helicteroideae</taxon>
        <taxon>Durio</taxon>
    </lineage>
</organism>
<dbReference type="PANTHER" id="PTHR13445:SF5">
    <property type="entry name" value="PROTEIN TSSC4"/>
    <property type="match status" value="1"/>
</dbReference>
<feature type="compositionally biased region" description="Basic and acidic residues" evidence="1">
    <location>
        <begin position="37"/>
        <end position="50"/>
    </location>
</feature>
<evidence type="ECO:0000256" key="1">
    <source>
        <dbReference type="SAM" id="MobiDB-lite"/>
    </source>
</evidence>
<feature type="region of interest" description="Disordered" evidence="1">
    <location>
        <begin position="376"/>
        <end position="428"/>
    </location>
</feature>
<gene>
    <name evidence="3" type="primary">LOC111308477</name>
</gene>
<feature type="region of interest" description="Disordered" evidence="1">
    <location>
        <begin position="74"/>
        <end position="97"/>
    </location>
</feature>
<dbReference type="RefSeq" id="XP_022762538.1">
    <property type="nucleotide sequence ID" value="XM_022906803.1"/>
</dbReference>
<feature type="region of interest" description="Disordered" evidence="1">
    <location>
        <begin position="17"/>
        <end position="50"/>
    </location>
</feature>
<sequence length="428" mass="48577">MDDSFKLRVEKIFGSLQSSSLQQQQQRPPLWSLTGDEVERREWRRESSTNREDTLCSSLFDEFLKDERKYRSGRRKQLEDDLDNDGDSSHSRGRRIDGDGEEWEIRSCLGMDSTLDNEEEEDEYDKVASGRENAGERLYMSDIADHGSFLNSHNVLHSALNHTSNKDLRASCMAARIRLKEDDEAAWKLNYRDRSNAEIRESDVKESDNGSQLRSILKRKDNSIGFKPQKHVRFESAYKNDLEEPFEKFEDYLTATLPMNFQDSNGESVPAENAHAVPDYILNPSRYTRYSFDSSNKVDEESNAQAFMYLLKRVPNSKSTESLSDLEDAPRDLPKSVTFIPKRKLGNVKLGSTGGEIKEKEDACKKLLHPTRLPVGIAAGTNQHSKDGAAEDDEAETSAADSTAVIQKGGRSYRVKSQPYDSESESDV</sequence>
<dbReference type="OrthoDB" id="1906282at2759"/>
<dbReference type="AlphaFoldDB" id="A0A6P6ACK2"/>
<protein>
    <submittedName>
        <fullName evidence="3">Uncharacterized protein LOC111308477</fullName>
    </submittedName>
</protein>
<name>A0A6P6ACK2_DURZI</name>
<reference evidence="3" key="1">
    <citation type="submission" date="2025-08" db="UniProtKB">
        <authorList>
            <consortium name="RefSeq"/>
        </authorList>
    </citation>
    <scope>IDENTIFICATION</scope>
    <source>
        <tissue evidence="3">Fruit stalk</tissue>
    </source>
</reference>
<evidence type="ECO:0000313" key="2">
    <source>
        <dbReference type="Proteomes" id="UP000515121"/>
    </source>
</evidence>
<evidence type="ECO:0000313" key="3">
    <source>
        <dbReference type="RefSeq" id="XP_022762538.1"/>
    </source>
</evidence>
<feature type="compositionally biased region" description="Basic and acidic residues" evidence="1">
    <location>
        <begin position="87"/>
        <end position="97"/>
    </location>
</feature>
<proteinExistence type="predicted"/>
<dbReference type="KEGG" id="dzi:111308477"/>
<dbReference type="Proteomes" id="UP000515121">
    <property type="component" value="Unplaced"/>
</dbReference>
<feature type="compositionally biased region" description="Low complexity" evidence="1">
    <location>
        <begin position="17"/>
        <end position="26"/>
    </location>
</feature>
<dbReference type="InterPro" id="IPR029338">
    <property type="entry name" value="TSSC4"/>
</dbReference>
<dbReference type="Pfam" id="PF15264">
    <property type="entry name" value="TSSC4"/>
    <property type="match status" value="1"/>
</dbReference>
<keyword evidence="2" id="KW-1185">Reference proteome</keyword>